<dbReference type="PANTHER" id="PTHR32552">
    <property type="entry name" value="FERRICHROME IRON RECEPTOR-RELATED"/>
    <property type="match status" value="1"/>
</dbReference>
<evidence type="ECO:0000256" key="4">
    <source>
        <dbReference type="ARBA" id="ARBA00022452"/>
    </source>
</evidence>
<evidence type="ECO:0000256" key="2">
    <source>
        <dbReference type="ARBA" id="ARBA00009810"/>
    </source>
</evidence>
<dbReference type="Pfam" id="PF00593">
    <property type="entry name" value="TonB_dep_Rec_b-barrel"/>
    <property type="match status" value="1"/>
</dbReference>
<keyword evidence="8 15" id="KW-0675">Receptor</keyword>
<dbReference type="GO" id="GO:0009279">
    <property type="term" value="C:cell outer membrane"/>
    <property type="evidence" value="ECO:0007669"/>
    <property type="project" value="UniProtKB-SubCell"/>
</dbReference>
<dbReference type="Proteomes" id="UP000469385">
    <property type="component" value="Unassembled WGS sequence"/>
</dbReference>
<keyword evidence="4 10" id="KW-1134">Transmembrane beta strand</keyword>
<dbReference type="Gene3D" id="2.40.170.20">
    <property type="entry name" value="TonB-dependent receptor, beta-barrel domain"/>
    <property type="match status" value="1"/>
</dbReference>
<dbReference type="InterPro" id="IPR037066">
    <property type="entry name" value="Plug_dom_sf"/>
</dbReference>
<dbReference type="SUPFAM" id="SSF56935">
    <property type="entry name" value="Porins"/>
    <property type="match status" value="1"/>
</dbReference>
<dbReference type="AlphaFoldDB" id="A0A6N8IPV1"/>
<dbReference type="NCBIfam" id="TIGR01783">
    <property type="entry name" value="TonB-siderophor"/>
    <property type="match status" value="1"/>
</dbReference>
<gene>
    <name evidence="15" type="ORF">GON04_02625</name>
</gene>
<evidence type="ECO:0000256" key="8">
    <source>
        <dbReference type="ARBA" id="ARBA00023170"/>
    </source>
</evidence>
<feature type="domain" description="TonB-dependent receptor plug" evidence="14">
    <location>
        <begin position="54"/>
        <end position="152"/>
    </location>
</feature>
<keyword evidence="7 10" id="KW-0472">Membrane</keyword>
<keyword evidence="16" id="KW-1185">Reference proteome</keyword>
<dbReference type="PANTHER" id="PTHR32552:SF83">
    <property type="entry name" value="BLR3904 PROTEIN"/>
    <property type="match status" value="1"/>
</dbReference>
<evidence type="ECO:0000256" key="7">
    <source>
        <dbReference type="ARBA" id="ARBA00023136"/>
    </source>
</evidence>
<comment type="subcellular location">
    <subcellularLocation>
        <location evidence="1 10">Cell outer membrane</location>
        <topology evidence="1 10">Multi-pass membrane protein</topology>
    </subcellularLocation>
</comment>
<dbReference type="GO" id="GO:0015891">
    <property type="term" value="P:siderophore transport"/>
    <property type="evidence" value="ECO:0007669"/>
    <property type="project" value="InterPro"/>
</dbReference>
<protein>
    <submittedName>
        <fullName evidence="15">TonB-dependent siderophore receptor</fullName>
    </submittedName>
</protein>
<comment type="caution">
    <text evidence="15">The sequence shown here is derived from an EMBL/GenBank/DDBJ whole genome shotgun (WGS) entry which is preliminary data.</text>
</comment>
<sequence>MLAASFGSLAQTNPGSEGGRTLQQVEVKDKAEAPEGKDSVRATRSTIGKGNQELRDIPQSITVVTEKLIDDRNLDTVKDVLRNTGGISFQAAEGGEEDIRLRGFSLAGTGDIFLDGMRDPAFYDRDTFNNDRVELLRGSASMLFGRGSTGGAVNQVSKVPRLIDENEVATTIGNHAYGRITGDFNRQVGQDAAVRLNVMRTKADNNGAGSSVDKEGVAGAFRWGIGLRNEFLVNAYYLNNNNGINYGLPWIKPRASDTTASNTIIGGLKPTDYFGMASDYNAGLAKMLGINHIHRFDDGSELRTQVRKGIFQRDLRASAIRFAAAGLQPGGAAADLATFGPGTVFTRGTNLKIQDVDTLHGQSDLSTRFNALGYKHEVQTGVDFAREEKTLLASRTAAQGGVDLVKPNTLAGTPNDGATIPEANRVLRDSSNFVAKAYGLYAQDLMQVAPHWKLLGGLRYDNMDGRYNQFAIPANASGPVTTTSFQQKISEWSQRVGVLYQPNDLHSFHASYGTSFNTSGDTYSYNAQSANTPPEKSQNIEVGAKLDTADHRFTTRLAIFHSTKMNERNTDIDTAADRLLLSGKRHSAGFEIDLTGRLTPRWEVYGSYMWMPIAKVDEAAPCPAAPAACAQGTVGNRVGDRPGLSPRHSGTIWSTYQLTGAVRVGAGINFRSAQAPADVTAPAWEAPGFATVDLMAEYRFSEQVTIKGNIINAGDKLYADSLYRGHYVPGAGRLVQVGLITRF</sequence>
<comment type="similarity">
    <text evidence="2 10 11">Belongs to the TonB-dependent receptor family.</text>
</comment>
<evidence type="ECO:0000313" key="15">
    <source>
        <dbReference type="EMBL" id="MVQ28330.1"/>
    </source>
</evidence>
<dbReference type="InterPro" id="IPR012910">
    <property type="entry name" value="Plug_dom"/>
</dbReference>
<evidence type="ECO:0000256" key="3">
    <source>
        <dbReference type="ARBA" id="ARBA00022448"/>
    </source>
</evidence>
<feature type="domain" description="TonB-dependent receptor-like beta-barrel" evidence="13">
    <location>
        <begin position="236"/>
        <end position="712"/>
    </location>
</feature>
<dbReference type="InterPro" id="IPR000531">
    <property type="entry name" value="Beta-barrel_TonB"/>
</dbReference>
<dbReference type="GO" id="GO:0015344">
    <property type="term" value="F:siderophore uptake transmembrane transporter activity"/>
    <property type="evidence" value="ECO:0007669"/>
    <property type="project" value="TreeGrafter"/>
</dbReference>
<proteinExistence type="inferred from homology"/>
<accession>A0A6N8IPV1</accession>
<keyword evidence="9 10" id="KW-0998">Cell outer membrane</keyword>
<evidence type="ECO:0000256" key="5">
    <source>
        <dbReference type="ARBA" id="ARBA00022692"/>
    </source>
</evidence>
<evidence type="ECO:0000259" key="13">
    <source>
        <dbReference type="Pfam" id="PF00593"/>
    </source>
</evidence>
<dbReference type="PROSITE" id="PS52016">
    <property type="entry name" value="TONB_DEPENDENT_REC_3"/>
    <property type="match status" value="1"/>
</dbReference>
<name>A0A6N8IPV1_9BURK</name>
<keyword evidence="6 11" id="KW-0798">TonB box</keyword>
<evidence type="ECO:0000256" key="9">
    <source>
        <dbReference type="ARBA" id="ARBA00023237"/>
    </source>
</evidence>
<evidence type="ECO:0000256" key="1">
    <source>
        <dbReference type="ARBA" id="ARBA00004571"/>
    </source>
</evidence>
<reference evidence="15 16" key="1">
    <citation type="submission" date="2019-12" db="EMBL/GenBank/DDBJ databases">
        <authorList>
            <person name="Huq M.A."/>
        </authorList>
    </citation>
    <scope>NUCLEOTIDE SEQUENCE [LARGE SCALE GENOMIC DNA]</scope>
    <source>
        <strain evidence="15 16">MAH-25</strain>
    </source>
</reference>
<keyword evidence="3 10" id="KW-0813">Transport</keyword>
<evidence type="ECO:0000256" key="12">
    <source>
        <dbReference type="SAM" id="MobiDB-lite"/>
    </source>
</evidence>
<feature type="region of interest" description="Disordered" evidence="12">
    <location>
        <begin position="1"/>
        <end position="53"/>
    </location>
</feature>
<evidence type="ECO:0000313" key="16">
    <source>
        <dbReference type="Proteomes" id="UP000469385"/>
    </source>
</evidence>
<evidence type="ECO:0000259" key="14">
    <source>
        <dbReference type="Pfam" id="PF07715"/>
    </source>
</evidence>
<dbReference type="InterPro" id="IPR010105">
    <property type="entry name" value="TonB_sidphr_rcpt"/>
</dbReference>
<keyword evidence="5 10" id="KW-0812">Transmembrane</keyword>
<evidence type="ECO:0000256" key="10">
    <source>
        <dbReference type="PROSITE-ProRule" id="PRU01360"/>
    </source>
</evidence>
<dbReference type="InterPro" id="IPR039426">
    <property type="entry name" value="TonB-dep_rcpt-like"/>
</dbReference>
<dbReference type="InterPro" id="IPR036942">
    <property type="entry name" value="Beta-barrel_TonB_sf"/>
</dbReference>
<dbReference type="GO" id="GO:0038023">
    <property type="term" value="F:signaling receptor activity"/>
    <property type="evidence" value="ECO:0007669"/>
    <property type="project" value="InterPro"/>
</dbReference>
<dbReference type="Pfam" id="PF07715">
    <property type="entry name" value="Plug"/>
    <property type="match status" value="1"/>
</dbReference>
<dbReference type="CDD" id="cd01347">
    <property type="entry name" value="ligand_gated_channel"/>
    <property type="match status" value="1"/>
</dbReference>
<feature type="compositionally biased region" description="Basic and acidic residues" evidence="12">
    <location>
        <begin position="26"/>
        <end position="41"/>
    </location>
</feature>
<evidence type="ECO:0000256" key="6">
    <source>
        <dbReference type="ARBA" id="ARBA00023077"/>
    </source>
</evidence>
<dbReference type="Gene3D" id="2.170.130.10">
    <property type="entry name" value="TonB-dependent receptor, plug domain"/>
    <property type="match status" value="1"/>
</dbReference>
<evidence type="ECO:0000256" key="11">
    <source>
        <dbReference type="RuleBase" id="RU003357"/>
    </source>
</evidence>
<organism evidence="15 16">
    <name type="scientific">Ramlibacter pinisoli</name>
    <dbReference type="NCBI Taxonomy" id="2682844"/>
    <lineage>
        <taxon>Bacteria</taxon>
        <taxon>Pseudomonadati</taxon>
        <taxon>Pseudomonadota</taxon>
        <taxon>Betaproteobacteria</taxon>
        <taxon>Burkholderiales</taxon>
        <taxon>Comamonadaceae</taxon>
        <taxon>Ramlibacter</taxon>
    </lineage>
</organism>
<dbReference type="EMBL" id="WSEL01000003">
    <property type="protein sequence ID" value="MVQ28330.1"/>
    <property type="molecule type" value="Genomic_DNA"/>
</dbReference>